<keyword evidence="1" id="KW-0677">Repeat</keyword>
<organism evidence="3 4">
    <name type="scientific">Prolemur simus</name>
    <name type="common">Greater bamboo lemur</name>
    <name type="synonym">Hapalemur simus</name>
    <dbReference type="NCBI Taxonomy" id="1328070"/>
    <lineage>
        <taxon>Eukaryota</taxon>
        <taxon>Metazoa</taxon>
        <taxon>Chordata</taxon>
        <taxon>Craniata</taxon>
        <taxon>Vertebrata</taxon>
        <taxon>Euteleostomi</taxon>
        <taxon>Mammalia</taxon>
        <taxon>Eutheria</taxon>
        <taxon>Euarchontoglires</taxon>
        <taxon>Primates</taxon>
        <taxon>Strepsirrhini</taxon>
        <taxon>Lemuriformes</taxon>
        <taxon>Lemuridae</taxon>
        <taxon>Prolemur</taxon>
    </lineage>
</organism>
<dbReference type="GO" id="GO:0003723">
    <property type="term" value="F:RNA binding"/>
    <property type="evidence" value="ECO:0007669"/>
    <property type="project" value="UniProtKB-KW"/>
</dbReference>
<dbReference type="AlphaFoldDB" id="A0A8C8Z7M7"/>
<evidence type="ECO:0000256" key="1">
    <source>
        <dbReference type="ARBA" id="ARBA00022737"/>
    </source>
</evidence>
<evidence type="ECO:0008006" key="5">
    <source>
        <dbReference type="Google" id="ProtNLM"/>
    </source>
</evidence>
<dbReference type="SUPFAM" id="SSF54928">
    <property type="entry name" value="RNA-binding domain, RBD"/>
    <property type="match status" value="1"/>
</dbReference>
<sequence length="83" mass="9291">MDWVFKHSGPDSFNDGVLRLRGLPFGCTKDEIAQFFSGLEIVPNGITLPVDPKSKITGEAFWGPTRQHHADIPSQQSLHLFKQ</sequence>
<dbReference type="Proteomes" id="UP000694414">
    <property type="component" value="Unplaced"/>
</dbReference>
<evidence type="ECO:0000313" key="4">
    <source>
        <dbReference type="Proteomes" id="UP000694414"/>
    </source>
</evidence>
<dbReference type="Ensembl" id="ENSPSMT00000013552.1">
    <property type="protein sequence ID" value="ENSPSMP00000011618.1"/>
    <property type="gene ID" value="ENSPSMG00000008390.1"/>
</dbReference>
<proteinExistence type="predicted"/>
<dbReference type="InterPro" id="IPR050666">
    <property type="entry name" value="ESRP"/>
</dbReference>
<protein>
    <recommendedName>
        <fullName evidence="5">RRM domain-containing protein</fullName>
    </recommendedName>
</protein>
<dbReference type="InterPro" id="IPR012677">
    <property type="entry name" value="Nucleotide-bd_a/b_plait_sf"/>
</dbReference>
<dbReference type="PANTHER" id="PTHR13976">
    <property type="entry name" value="HETEROGENEOUS NUCLEAR RIBONUCLEOPROTEIN-RELATED"/>
    <property type="match status" value="1"/>
</dbReference>
<accession>A0A8C8Z7M7</accession>
<evidence type="ECO:0000313" key="3">
    <source>
        <dbReference type="Ensembl" id="ENSPSMP00000011618.1"/>
    </source>
</evidence>
<reference evidence="3" key="1">
    <citation type="submission" date="2025-08" db="UniProtKB">
        <authorList>
            <consortium name="Ensembl"/>
        </authorList>
    </citation>
    <scope>IDENTIFICATION</scope>
</reference>
<keyword evidence="4" id="KW-1185">Reference proteome</keyword>
<name>A0A8C8Z7M7_PROSS</name>
<dbReference type="Gene3D" id="3.30.70.330">
    <property type="match status" value="1"/>
</dbReference>
<dbReference type="GeneTree" id="ENSGT00940000157838"/>
<evidence type="ECO:0000256" key="2">
    <source>
        <dbReference type="ARBA" id="ARBA00022884"/>
    </source>
</evidence>
<reference evidence="3" key="2">
    <citation type="submission" date="2025-09" db="UniProtKB">
        <authorList>
            <consortium name="Ensembl"/>
        </authorList>
    </citation>
    <scope>IDENTIFICATION</scope>
</reference>
<keyword evidence="2" id="KW-0694">RNA-binding</keyword>
<dbReference type="InterPro" id="IPR035979">
    <property type="entry name" value="RBD_domain_sf"/>
</dbReference>